<keyword evidence="2" id="KW-1133">Transmembrane helix</keyword>
<evidence type="ECO:0000256" key="3">
    <source>
        <dbReference type="SAM" id="SignalP"/>
    </source>
</evidence>
<feature type="region of interest" description="Disordered" evidence="1">
    <location>
        <begin position="468"/>
        <end position="527"/>
    </location>
</feature>
<feature type="compositionally biased region" description="Low complexity" evidence="1">
    <location>
        <begin position="468"/>
        <end position="481"/>
    </location>
</feature>
<name>A0A5C3KCF0_COPMA</name>
<dbReference type="OrthoDB" id="2527908at2759"/>
<proteinExistence type="predicted"/>
<keyword evidence="5" id="KW-1185">Reference proteome</keyword>
<reference evidence="4 5" key="1">
    <citation type="journal article" date="2019" name="Nat. Ecol. Evol.">
        <title>Megaphylogeny resolves global patterns of mushroom evolution.</title>
        <authorList>
            <person name="Varga T."/>
            <person name="Krizsan K."/>
            <person name="Foldi C."/>
            <person name="Dima B."/>
            <person name="Sanchez-Garcia M."/>
            <person name="Sanchez-Ramirez S."/>
            <person name="Szollosi G.J."/>
            <person name="Szarkandi J.G."/>
            <person name="Papp V."/>
            <person name="Albert L."/>
            <person name="Andreopoulos W."/>
            <person name="Angelini C."/>
            <person name="Antonin V."/>
            <person name="Barry K.W."/>
            <person name="Bougher N.L."/>
            <person name="Buchanan P."/>
            <person name="Buyck B."/>
            <person name="Bense V."/>
            <person name="Catcheside P."/>
            <person name="Chovatia M."/>
            <person name="Cooper J."/>
            <person name="Damon W."/>
            <person name="Desjardin D."/>
            <person name="Finy P."/>
            <person name="Geml J."/>
            <person name="Haridas S."/>
            <person name="Hughes K."/>
            <person name="Justo A."/>
            <person name="Karasinski D."/>
            <person name="Kautmanova I."/>
            <person name="Kiss B."/>
            <person name="Kocsube S."/>
            <person name="Kotiranta H."/>
            <person name="LaButti K.M."/>
            <person name="Lechner B.E."/>
            <person name="Liimatainen K."/>
            <person name="Lipzen A."/>
            <person name="Lukacs Z."/>
            <person name="Mihaltcheva S."/>
            <person name="Morgado L.N."/>
            <person name="Niskanen T."/>
            <person name="Noordeloos M.E."/>
            <person name="Ohm R.A."/>
            <person name="Ortiz-Santana B."/>
            <person name="Ovrebo C."/>
            <person name="Racz N."/>
            <person name="Riley R."/>
            <person name="Savchenko A."/>
            <person name="Shiryaev A."/>
            <person name="Soop K."/>
            <person name="Spirin V."/>
            <person name="Szebenyi C."/>
            <person name="Tomsovsky M."/>
            <person name="Tulloss R.E."/>
            <person name="Uehling J."/>
            <person name="Grigoriev I.V."/>
            <person name="Vagvolgyi C."/>
            <person name="Papp T."/>
            <person name="Martin F.M."/>
            <person name="Miettinen O."/>
            <person name="Hibbett D.S."/>
            <person name="Nagy L.G."/>
        </authorList>
    </citation>
    <scope>NUCLEOTIDE SEQUENCE [LARGE SCALE GENOMIC DNA]</scope>
    <source>
        <strain evidence="4 5">CBS 121175</strain>
    </source>
</reference>
<keyword evidence="2" id="KW-0472">Membrane</keyword>
<dbReference type="AlphaFoldDB" id="A0A5C3KCF0"/>
<dbReference type="Proteomes" id="UP000307440">
    <property type="component" value="Unassembled WGS sequence"/>
</dbReference>
<organism evidence="4 5">
    <name type="scientific">Coprinopsis marcescibilis</name>
    <name type="common">Agaric fungus</name>
    <name type="synonym">Psathyrella marcescibilis</name>
    <dbReference type="NCBI Taxonomy" id="230819"/>
    <lineage>
        <taxon>Eukaryota</taxon>
        <taxon>Fungi</taxon>
        <taxon>Dikarya</taxon>
        <taxon>Basidiomycota</taxon>
        <taxon>Agaricomycotina</taxon>
        <taxon>Agaricomycetes</taxon>
        <taxon>Agaricomycetidae</taxon>
        <taxon>Agaricales</taxon>
        <taxon>Agaricineae</taxon>
        <taxon>Psathyrellaceae</taxon>
        <taxon>Coprinopsis</taxon>
    </lineage>
</organism>
<evidence type="ECO:0000256" key="1">
    <source>
        <dbReference type="SAM" id="MobiDB-lite"/>
    </source>
</evidence>
<feature type="signal peptide" evidence="3">
    <location>
        <begin position="1"/>
        <end position="33"/>
    </location>
</feature>
<evidence type="ECO:0000313" key="5">
    <source>
        <dbReference type="Proteomes" id="UP000307440"/>
    </source>
</evidence>
<accession>A0A5C3KCF0</accession>
<feature type="transmembrane region" description="Helical" evidence="2">
    <location>
        <begin position="287"/>
        <end position="309"/>
    </location>
</feature>
<feature type="chain" id="PRO_5023046839" description="Mid2 domain-containing protein" evidence="3">
    <location>
        <begin position="34"/>
        <end position="527"/>
    </location>
</feature>
<sequence>MLPQRCTSTTAIVQRLLAVTFLTTALSLPAALAQAPNNPTNRPSSRQFQWQFTDDTFGSFLPTCRPLGIRVLPWDVTLNDTFGVPPFYMLAYEVGGTPQTSFIGTDNTTLSYTVRHPPGSRLILNVVDASGSSGGIPPRMFDVVAGQSLQCVVPTTVNPEFSVKANVTGDLESCQQLGVTVKGGTPPYTLNIVAVNSPVVTNATIPLGLDAFTYINRADPGREMIVAVSDVFGRWATGTPLVNTRGSTNVDCTGLVSSPGNSTVLSAEARAREAQSLREEEKKRSSVIAGVTVPLILLLLGGIGGYFWWRRRQAGQNMEKRAFDVEKSNNAVGSVSSITPFVTAGEAEMNMKNDGSFASGSADVKGGGGVGSTSRRGEETIVYTIGGAQGGGSSSGAMIQSSTSDNGPIIYRYVVGGGGGGGSVVAQSEASFNVNDAASDVSSTASRPLRMRPSFASFPATPTRRAGAAKAAEAAMSSRMSPDSEYPPMPMPSIQAPSEEIIIQHRDGGTTQIRELPPPYADSSLRR</sequence>
<protein>
    <recommendedName>
        <fullName evidence="6">Mid2 domain-containing protein</fullName>
    </recommendedName>
</protein>
<evidence type="ECO:0000256" key="2">
    <source>
        <dbReference type="SAM" id="Phobius"/>
    </source>
</evidence>
<dbReference type="EMBL" id="ML210528">
    <property type="protein sequence ID" value="TFK17333.1"/>
    <property type="molecule type" value="Genomic_DNA"/>
</dbReference>
<evidence type="ECO:0008006" key="6">
    <source>
        <dbReference type="Google" id="ProtNLM"/>
    </source>
</evidence>
<gene>
    <name evidence="4" type="ORF">FA15DRAFT_337752</name>
</gene>
<evidence type="ECO:0000313" key="4">
    <source>
        <dbReference type="EMBL" id="TFK17333.1"/>
    </source>
</evidence>
<keyword evidence="3" id="KW-0732">Signal</keyword>
<keyword evidence="2" id="KW-0812">Transmembrane</keyword>